<dbReference type="OrthoDB" id="1957237at2"/>
<dbReference type="RefSeq" id="WP_061777473.1">
    <property type="nucleotide sequence ID" value="NZ_AYZH01000028.1"/>
</dbReference>
<protein>
    <submittedName>
        <fullName evidence="3">Uncharacterized protein</fullName>
    </submittedName>
</protein>
<evidence type="ECO:0000256" key="1">
    <source>
        <dbReference type="ARBA" id="ARBA00007521"/>
    </source>
</evidence>
<dbReference type="AlphaFoldDB" id="A0A0R2DI27"/>
<keyword evidence="4" id="KW-1185">Reference proteome</keyword>
<dbReference type="STRING" id="1423803.FD13_GL001161"/>
<organism evidence="3 4">
    <name type="scientific">Levilactobacillus senmaizukei DSM 21775 = NBRC 103853</name>
    <dbReference type="NCBI Taxonomy" id="1423803"/>
    <lineage>
        <taxon>Bacteria</taxon>
        <taxon>Bacillati</taxon>
        <taxon>Bacillota</taxon>
        <taxon>Bacilli</taxon>
        <taxon>Lactobacillales</taxon>
        <taxon>Lactobacillaceae</taxon>
        <taxon>Levilactobacillus</taxon>
    </lineage>
</organism>
<reference evidence="3 4" key="1">
    <citation type="journal article" date="2015" name="Genome Announc.">
        <title>Expanding the biotechnology potential of lactobacilli through comparative genomics of 213 strains and associated genera.</title>
        <authorList>
            <person name="Sun Z."/>
            <person name="Harris H.M."/>
            <person name="McCann A."/>
            <person name="Guo C."/>
            <person name="Argimon S."/>
            <person name="Zhang W."/>
            <person name="Yang X."/>
            <person name="Jeffery I.B."/>
            <person name="Cooney J.C."/>
            <person name="Kagawa T.F."/>
            <person name="Liu W."/>
            <person name="Song Y."/>
            <person name="Salvetti E."/>
            <person name="Wrobel A."/>
            <person name="Rasinkangas P."/>
            <person name="Parkhill J."/>
            <person name="Rea M.C."/>
            <person name="O'Sullivan O."/>
            <person name="Ritari J."/>
            <person name="Douillard F.P."/>
            <person name="Paul Ross R."/>
            <person name="Yang R."/>
            <person name="Briner A.E."/>
            <person name="Felis G.E."/>
            <person name="de Vos W.M."/>
            <person name="Barrangou R."/>
            <person name="Klaenhammer T.R."/>
            <person name="Caufield P.W."/>
            <person name="Cui Y."/>
            <person name="Zhang H."/>
            <person name="O'Toole P.W."/>
        </authorList>
    </citation>
    <scope>NUCLEOTIDE SEQUENCE [LARGE SCALE GENOMIC DNA]</scope>
    <source>
        <strain evidence="3 4">DSM 21775</strain>
    </source>
</reference>
<dbReference type="InterPro" id="IPR011067">
    <property type="entry name" value="Plasmid_toxin/cell-grow_inhib"/>
</dbReference>
<dbReference type="InterPro" id="IPR003477">
    <property type="entry name" value="PemK-like"/>
</dbReference>
<keyword evidence="2" id="KW-1277">Toxin-antitoxin system</keyword>
<dbReference type="Proteomes" id="UP000051589">
    <property type="component" value="Unassembled WGS sequence"/>
</dbReference>
<dbReference type="SUPFAM" id="SSF50118">
    <property type="entry name" value="Cell growth inhibitor/plasmid maintenance toxic component"/>
    <property type="match status" value="1"/>
</dbReference>
<name>A0A0R2DI27_9LACO</name>
<gene>
    <name evidence="3" type="ORF">FD13_GL001161</name>
</gene>
<evidence type="ECO:0000313" key="3">
    <source>
        <dbReference type="EMBL" id="KRN01253.1"/>
    </source>
</evidence>
<comment type="caution">
    <text evidence="3">The sequence shown here is derived from an EMBL/GenBank/DDBJ whole genome shotgun (WGS) entry which is preliminary data.</text>
</comment>
<evidence type="ECO:0000256" key="2">
    <source>
        <dbReference type="ARBA" id="ARBA00022649"/>
    </source>
</evidence>
<sequence length="306" mass="34758">MPEKPENSKITKGDIMRQAIKNFKTVYYGNRWNKKFEFIPTWLLHESEMFLEEKKNYTHYKTFKRGAIVNVDFGVNIGDELSGPHFAIILNKNDSPSRGVLTVLPLTSHDHPNEVKLTDTIRNLSSDMFRDTGLGVTLALYATEIGADEFYLAANPKFPNAKQRLKTSLMSGEDKELGKSTFEIITHIIPNKNTAFRLLSNNGKRTTINLGRLLNPDGSHSDIVKDLVNTLIWTKRKYEDYNLVTYAKVADVTTISKQRLNRLSPFDPIGKIMVSNSTLTQIDQALAKLFIKQKSLVDNSSRMDNN</sequence>
<dbReference type="EMBL" id="AYZH01000028">
    <property type="protein sequence ID" value="KRN01253.1"/>
    <property type="molecule type" value="Genomic_DNA"/>
</dbReference>
<dbReference type="Pfam" id="PF02452">
    <property type="entry name" value="PemK_toxin"/>
    <property type="match status" value="1"/>
</dbReference>
<comment type="similarity">
    <text evidence="1">Belongs to the PemK/MazF family.</text>
</comment>
<proteinExistence type="inferred from homology"/>
<dbReference type="Gene3D" id="2.30.30.110">
    <property type="match status" value="1"/>
</dbReference>
<dbReference type="PATRIC" id="fig|1423803.3.peg.1178"/>
<dbReference type="GO" id="GO:0003677">
    <property type="term" value="F:DNA binding"/>
    <property type="evidence" value="ECO:0007669"/>
    <property type="project" value="InterPro"/>
</dbReference>
<evidence type="ECO:0000313" key="4">
    <source>
        <dbReference type="Proteomes" id="UP000051589"/>
    </source>
</evidence>
<accession>A0A0R2DI27</accession>